<accession>A0A7S0ZZD3</accession>
<dbReference type="GO" id="GO:0034354">
    <property type="term" value="P:'de novo' NAD+ biosynthetic process from L-tryptophan"/>
    <property type="evidence" value="ECO:0007669"/>
    <property type="project" value="TreeGrafter"/>
</dbReference>
<dbReference type="InterPro" id="IPR037217">
    <property type="entry name" value="Trp/Indoleamine_2_3_dOase-like"/>
</dbReference>
<comment type="similarity">
    <text evidence="1">Belongs to the indoleamine 2,3-dioxygenase family.</text>
</comment>
<dbReference type="PANTHER" id="PTHR28657:SF5">
    <property type="entry name" value="INDOLEAMINE 2,3-DIOXYGENASE"/>
    <property type="match status" value="1"/>
</dbReference>
<keyword evidence="3" id="KW-0408">Iron</keyword>
<protein>
    <submittedName>
        <fullName evidence="4">Uncharacterized protein</fullName>
    </submittedName>
</protein>
<gene>
    <name evidence="4" type="ORF">NSCI0253_LOCUS11137</name>
</gene>
<dbReference type="GO" id="GO:0046872">
    <property type="term" value="F:metal ion binding"/>
    <property type="evidence" value="ECO:0007669"/>
    <property type="project" value="UniProtKB-KW"/>
</dbReference>
<sequence length="897" mass="100544">MAQVTQYPDSAHVFFRPFPSPAGAMVRRTSFKGIQRLEIGSVQRSEHFPAEPGEPLWSTRCRGFLPVRDPVCKLPPAYNVLTSLVSQLPFALAESSFCRLVNNATDELQKLDAVIQAETDLEVLQRVHSLYGFLGRGFLCEKNVDGVCTVPAFISAGWLAVSDRVGRHPTLDYVDYVLYNWTKIDPNGGITTENIRLLNRFTGLVDEEWFWKNKVIIESEASGVVSSAYAASQAVAAGDADALLKQLEIFEGEMAHVATRLSLIFKRQRVDEEVCDPHIFHCAVQPLLNSWSGVFKGSFNKKEELEVLQKQLASVEALASGTFPDLEPHRLHLQESIEALQKQVKFYGPTDAMSCLLPCCEGLLGIVPSESLQKRRRRLETYMPPEHREFVNRIRAHPARGFCLDLHNARGAEAQALVNVFNACVESVLDFRWKELSFVQTYEVALAADTPDGAAAVVSVLNQQIHDTEEAFIRLSSFVRTPSSYSLYPVFLSSSDNLWSVTSANGLLPMRLPVDWNDLPPPGWDAACELIRLLPAACVPPGSFRDLVNERLRELPEDVEGLAEDDQERGRAILAFLVAGWFAAAPAVGQVDTPPPERLQAPFDVLSKRLQRAPRLGLVDMVLYNWTPKNEPQDAGEEDLQSPEAQFAPSRILPQQVFLCVREEEWFIQLHVALAGTMGRVIANIDSCMSALDVPTQVSSMQSLCRNLEILTTIHEKEGIGSSGRVKVGQESGSLLMTRWHRFLWRAPEELIDDAAAAHFLEVYSATGIAQTCMLLFLGVEEGDHMFSRYRAWREGDHGDLPVDHRAYVRQLRQWGGLRSRILGLTTTLSVPETSQVELAFNACVDRTIRFFQRRWSLACTMCSKAVATLQSDYDQERHLIMESRLRLLDVRQNLLR</sequence>
<dbReference type="GO" id="GO:0033754">
    <property type="term" value="F:indoleamine 2,3-dioxygenase activity"/>
    <property type="evidence" value="ECO:0007669"/>
    <property type="project" value="TreeGrafter"/>
</dbReference>
<dbReference type="GO" id="GO:0005737">
    <property type="term" value="C:cytoplasm"/>
    <property type="evidence" value="ECO:0007669"/>
    <property type="project" value="TreeGrafter"/>
</dbReference>
<dbReference type="PANTHER" id="PTHR28657">
    <property type="entry name" value="INDOLEAMINE 2,3-DIOXYGENASE"/>
    <property type="match status" value="1"/>
</dbReference>
<evidence type="ECO:0000256" key="2">
    <source>
        <dbReference type="ARBA" id="ARBA00022723"/>
    </source>
</evidence>
<dbReference type="SUPFAM" id="SSF140959">
    <property type="entry name" value="Indolic compounds 2,3-dioxygenase-like"/>
    <property type="match status" value="3"/>
</dbReference>
<dbReference type="AlphaFoldDB" id="A0A7S0ZZD3"/>
<dbReference type="InterPro" id="IPR000898">
    <property type="entry name" value="Indolamine_dOase"/>
</dbReference>
<dbReference type="Gene3D" id="1.20.58.480">
    <property type="match status" value="1"/>
</dbReference>
<evidence type="ECO:0000256" key="3">
    <source>
        <dbReference type="ARBA" id="ARBA00023004"/>
    </source>
</evidence>
<reference evidence="4" key="1">
    <citation type="submission" date="2021-01" db="EMBL/GenBank/DDBJ databases">
        <authorList>
            <person name="Corre E."/>
            <person name="Pelletier E."/>
            <person name="Niang G."/>
            <person name="Scheremetjew M."/>
            <person name="Finn R."/>
            <person name="Kale V."/>
            <person name="Holt S."/>
            <person name="Cochrane G."/>
            <person name="Meng A."/>
            <person name="Brown T."/>
            <person name="Cohen L."/>
        </authorList>
    </citation>
    <scope>NUCLEOTIDE SEQUENCE</scope>
</reference>
<dbReference type="EMBL" id="HBFQ01016037">
    <property type="protein sequence ID" value="CAD8836789.1"/>
    <property type="molecule type" value="Transcribed_RNA"/>
</dbReference>
<keyword evidence="2" id="KW-0479">Metal-binding</keyword>
<evidence type="ECO:0000313" key="4">
    <source>
        <dbReference type="EMBL" id="CAD8836789.1"/>
    </source>
</evidence>
<name>A0A7S0ZZD3_NOCSC</name>
<proteinExistence type="inferred from homology"/>
<dbReference type="GO" id="GO:0019441">
    <property type="term" value="P:L-tryptophan catabolic process to kynurenine"/>
    <property type="evidence" value="ECO:0007669"/>
    <property type="project" value="InterPro"/>
</dbReference>
<dbReference type="GO" id="GO:0020037">
    <property type="term" value="F:heme binding"/>
    <property type="evidence" value="ECO:0007669"/>
    <property type="project" value="InterPro"/>
</dbReference>
<dbReference type="Pfam" id="PF01231">
    <property type="entry name" value="IDO"/>
    <property type="match status" value="2"/>
</dbReference>
<evidence type="ECO:0000256" key="1">
    <source>
        <dbReference type="ARBA" id="ARBA00007119"/>
    </source>
</evidence>
<organism evidence="4">
    <name type="scientific">Noctiluca scintillans</name>
    <name type="common">Sea sparkle</name>
    <name type="synonym">Red tide dinoflagellate</name>
    <dbReference type="NCBI Taxonomy" id="2966"/>
    <lineage>
        <taxon>Eukaryota</taxon>
        <taxon>Sar</taxon>
        <taxon>Alveolata</taxon>
        <taxon>Dinophyceae</taxon>
        <taxon>Noctilucales</taxon>
        <taxon>Noctilucaceae</taxon>
        <taxon>Noctiluca</taxon>
    </lineage>
</organism>